<evidence type="ECO:0000313" key="2">
    <source>
        <dbReference type="EMBL" id="MBR0657312.1"/>
    </source>
</evidence>
<name>A0AAF1KUX0_9PROT</name>
<dbReference type="Proteomes" id="UP001196068">
    <property type="component" value="Unassembled WGS sequence"/>
</dbReference>
<reference evidence="2" key="1">
    <citation type="submission" date="2020-01" db="EMBL/GenBank/DDBJ databases">
        <authorList>
            <person name="Rat A."/>
        </authorList>
    </citation>
    <scope>NUCLEOTIDE SEQUENCE</scope>
    <source>
        <strain evidence="2">LMG 28251</strain>
    </source>
</reference>
<gene>
    <name evidence="2" type="ORF">GXW79_19715</name>
</gene>
<dbReference type="EMBL" id="JAAEDH010000030">
    <property type="protein sequence ID" value="MBR0657312.1"/>
    <property type="molecule type" value="Genomic_DNA"/>
</dbReference>
<evidence type="ECO:0008006" key="4">
    <source>
        <dbReference type="Google" id="ProtNLM"/>
    </source>
</evidence>
<keyword evidence="3" id="KW-1185">Reference proteome</keyword>
<comment type="caution">
    <text evidence="2">The sequence shown here is derived from an EMBL/GenBank/DDBJ whole genome shotgun (WGS) entry which is preliminary data.</text>
</comment>
<proteinExistence type="predicted"/>
<evidence type="ECO:0000313" key="3">
    <source>
        <dbReference type="Proteomes" id="UP001196068"/>
    </source>
</evidence>
<protein>
    <recommendedName>
        <fullName evidence="4">J domain-containing protein</fullName>
    </recommendedName>
</protein>
<accession>A0AAF1KUX0</accession>
<reference evidence="2" key="2">
    <citation type="journal article" date="2021" name="Syst. Appl. Microbiol.">
        <title>Roseomonas hellenica sp. nov., isolated from roots of wild-growing Alkanna tinctoria.</title>
        <authorList>
            <person name="Rat A."/>
            <person name="Naranjo H.D."/>
            <person name="Lebbe L."/>
            <person name="Cnockaert M."/>
            <person name="Krigas N."/>
            <person name="Grigoriadou K."/>
            <person name="Maloupa E."/>
            <person name="Willems A."/>
        </authorList>
    </citation>
    <scope>NUCLEOTIDE SEQUENCE</scope>
    <source>
        <strain evidence="2">LMG 28251</strain>
    </source>
</reference>
<sequence length="162" mass="18603">MDVPRPLFDWPLEQLAEHAEQHARNPAVLARIQAELGHRPGSRALLLARRIERRLALDAPARTAGHELRAALLEIDLLRRNLAEADLRIEELERTAPPLVSSHGRVFLTANAPEWFIHEARRAFRRHHHPDRHTDPAERRRAEVAFKRAEHIFATLLPAAED</sequence>
<evidence type="ECO:0000256" key="1">
    <source>
        <dbReference type="SAM" id="Coils"/>
    </source>
</evidence>
<feature type="coiled-coil region" evidence="1">
    <location>
        <begin position="68"/>
        <end position="95"/>
    </location>
</feature>
<dbReference type="RefSeq" id="WP_211876175.1">
    <property type="nucleotide sequence ID" value="NZ_JAAEDH010000030.1"/>
</dbReference>
<dbReference type="AlphaFoldDB" id="A0AAF1KUX0"/>
<organism evidence="2 3">
    <name type="scientific">Plastoroseomonas arctica</name>
    <dbReference type="NCBI Taxonomy" id="1509237"/>
    <lineage>
        <taxon>Bacteria</taxon>
        <taxon>Pseudomonadati</taxon>
        <taxon>Pseudomonadota</taxon>
        <taxon>Alphaproteobacteria</taxon>
        <taxon>Acetobacterales</taxon>
        <taxon>Acetobacteraceae</taxon>
        <taxon>Plastoroseomonas</taxon>
    </lineage>
</organism>
<keyword evidence="1" id="KW-0175">Coiled coil</keyword>